<dbReference type="InterPro" id="IPR037185">
    <property type="entry name" value="EmrE-like"/>
</dbReference>
<feature type="transmembrane region" description="Helical" evidence="7">
    <location>
        <begin position="240"/>
        <end position="258"/>
    </location>
</feature>
<evidence type="ECO:0000256" key="6">
    <source>
        <dbReference type="ARBA" id="ARBA00040744"/>
    </source>
</evidence>
<evidence type="ECO:0000256" key="1">
    <source>
        <dbReference type="ARBA" id="ARBA00004141"/>
    </source>
</evidence>
<name>A0A8S3YW99_9EUPU</name>
<dbReference type="Proteomes" id="UP000678393">
    <property type="component" value="Unassembled WGS sequence"/>
</dbReference>
<keyword evidence="5 7" id="KW-0472">Membrane</keyword>
<dbReference type="OrthoDB" id="10041630at2759"/>
<dbReference type="EMBL" id="CAJHNH020000912">
    <property type="protein sequence ID" value="CAG5120508.1"/>
    <property type="molecule type" value="Genomic_DNA"/>
</dbReference>
<evidence type="ECO:0000256" key="4">
    <source>
        <dbReference type="ARBA" id="ARBA00022989"/>
    </source>
</evidence>
<feature type="transmembrane region" description="Helical" evidence="7">
    <location>
        <begin position="362"/>
        <end position="379"/>
    </location>
</feature>
<comment type="subcellular location">
    <subcellularLocation>
        <location evidence="1">Membrane</location>
        <topology evidence="1">Multi-pass membrane protein</topology>
    </subcellularLocation>
</comment>
<protein>
    <recommendedName>
        <fullName evidence="6">Solute carrier family 35 member F5</fullName>
    </recommendedName>
</protein>
<feature type="transmembrane region" description="Helical" evidence="7">
    <location>
        <begin position="391"/>
        <end position="410"/>
    </location>
</feature>
<feature type="transmembrane region" description="Helical" evidence="7">
    <location>
        <begin position="264"/>
        <end position="285"/>
    </location>
</feature>
<dbReference type="PANTHER" id="PTHR23051">
    <property type="entry name" value="SOLUTE CARRIER FAMILY 35, MEMBER F5"/>
    <property type="match status" value="1"/>
</dbReference>
<feature type="transmembrane region" description="Helical" evidence="7">
    <location>
        <begin position="333"/>
        <end position="355"/>
    </location>
</feature>
<evidence type="ECO:0000313" key="9">
    <source>
        <dbReference type="Proteomes" id="UP000678393"/>
    </source>
</evidence>
<dbReference type="Pfam" id="PF16913">
    <property type="entry name" value="PUNUT"/>
    <property type="match status" value="1"/>
</dbReference>
<evidence type="ECO:0000256" key="3">
    <source>
        <dbReference type="ARBA" id="ARBA00022692"/>
    </source>
</evidence>
<dbReference type="PANTHER" id="PTHR23051:SF0">
    <property type="entry name" value="SOLUTE CARRIER FAMILY 35 MEMBER F5"/>
    <property type="match status" value="1"/>
</dbReference>
<keyword evidence="9" id="KW-1185">Reference proteome</keyword>
<keyword evidence="4 7" id="KW-1133">Transmembrane helix</keyword>
<feature type="transmembrane region" description="Helical" evidence="7">
    <location>
        <begin position="47"/>
        <end position="67"/>
    </location>
</feature>
<accession>A0A8S3YW99</accession>
<feature type="transmembrane region" description="Helical" evidence="7">
    <location>
        <begin position="297"/>
        <end position="321"/>
    </location>
</feature>
<evidence type="ECO:0000256" key="2">
    <source>
        <dbReference type="ARBA" id="ARBA00007863"/>
    </source>
</evidence>
<reference evidence="8" key="1">
    <citation type="submission" date="2021-04" db="EMBL/GenBank/DDBJ databases">
        <authorList>
            <consortium name="Molecular Ecology Group"/>
        </authorList>
    </citation>
    <scope>NUCLEOTIDE SEQUENCE</scope>
</reference>
<dbReference type="AlphaFoldDB" id="A0A8S3YW99"/>
<evidence type="ECO:0000256" key="7">
    <source>
        <dbReference type="SAM" id="Phobius"/>
    </source>
</evidence>
<comment type="similarity">
    <text evidence="2">Belongs to the SLC35F solute transporter family.</text>
</comment>
<sequence length="456" mass="51719">MFGLNRLNRTHRLILGIIILLIVDVIWVVSAEITKFIFQDTDYKKAFFTTYVKTVMFSMYLFGFIVWKPWRDQCCNKVVNGEEVGSVASPAEPDGMLGSPVYVPVKYENYDSHTSGGESDDACNGGSNKTVRFSKVSEVRQLSEKYALEHNLARLSYQASMEATEKLTILQNRLPVKQVVKLAFYFGLLWFCASYMYQLAVERTEAAVVNILSATSGLFTLICAAIFPSGPTDKFTLSKLTAVIISLLGVTMVCEADLKFEKSFQVGALWALISAMFYAFYLVLIRRKIDNEDKIDIPMFFGFVGVICALLLWPGFLILHFSKEETFQWPTRLQWMFILLNGAIGTVLSEFLWLLGCFLTSSLIGTLSLSLVIPLSMVADGAVKSIHYSKWLYLGSVPVIFSFVVVSLLTHWENWDPVMLGIKKIWQCFCRRRLTVRVRELDREQTASLITEESHH</sequence>
<dbReference type="SUPFAM" id="SSF103481">
    <property type="entry name" value="Multidrug resistance efflux transporter EmrE"/>
    <property type="match status" value="1"/>
</dbReference>
<feature type="transmembrane region" description="Helical" evidence="7">
    <location>
        <begin position="182"/>
        <end position="200"/>
    </location>
</feature>
<proteinExistence type="inferred from homology"/>
<evidence type="ECO:0000313" key="8">
    <source>
        <dbReference type="EMBL" id="CAG5120508.1"/>
    </source>
</evidence>
<comment type="caution">
    <text evidence="8">The sequence shown here is derived from an EMBL/GenBank/DDBJ whole genome shotgun (WGS) entry which is preliminary data.</text>
</comment>
<feature type="transmembrane region" description="Helical" evidence="7">
    <location>
        <begin position="206"/>
        <end position="228"/>
    </location>
</feature>
<dbReference type="GO" id="GO:0016020">
    <property type="term" value="C:membrane"/>
    <property type="evidence" value="ECO:0007669"/>
    <property type="project" value="UniProtKB-SubCell"/>
</dbReference>
<evidence type="ECO:0000256" key="5">
    <source>
        <dbReference type="ARBA" id="ARBA00023136"/>
    </source>
</evidence>
<organism evidence="8 9">
    <name type="scientific">Candidula unifasciata</name>
    <dbReference type="NCBI Taxonomy" id="100452"/>
    <lineage>
        <taxon>Eukaryota</taxon>
        <taxon>Metazoa</taxon>
        <taxon>Spiralia</taxon>
        <taxon>Lophotrochozoa</taxon>
        <taxon>Mollusca</taxon>
        <taxon>Gastropoda</taxon>
        <taxon>Heterobranchia</taxon>
        <taxon>Euthyneura</taxon>
        <taxon>Panpulmonata</taxon>
        <taxon>Eupulmonata</taxon>
        <taxon>Stylommatophora</taxon>
        <taxon>Helicina</taxon>
        <taxon>Helicoidea</taxon>
        <taxon>Geomitridae</taxon>
        <taxon>Candidula</taxon>
    </lineage>
</organism>
<keyword evidence="3 7" id="KW-0812">Transmembrane</keyword>
<gene>
    <name evidence="8" type="ORF">CUNI_LOCUS6066</name>
</gene>